<dbReference type="Gene3D" id="2.10.80.10">
    <property type="entry name" value="Lipase, subunit A"/>
    <property type="match status" value="1"/>
</dbReference>
<sequence>MTTPILLVSILLFTSRCILGSAEDRPEYIHCQSNLECGPGHCCSIGPIRYSIPQCRPMQAEGEICRPASEFPINMTAAYPDGAQVLLTDVHYILCPCANGLSCDKGVCKDTGEKRDLNRLIGENNHQDD</sequence>
<evidence type="ECO:0000313" key="6">
    <source>
        <dbReference type="EMBL" id="KZC05910.1"/>
    </source>
</evidence>
<dbReference type="GO" id="GO:0005576">
    <property type="term" value="C:extracellular region"/>
    <property type="evidence" value="ECO:0007669"/>
    <property type="project" value="UniProtKB-SubCell"/>
</dbReference>
<dbReference type="AlphaFoldDB" id="A0A154P459"/>
<keyword evidence="2" id="KW-0964">Secreted</keyword>
<name>A0A154P459_DUFNO</name>
<dbReference type="Pfam" id="PF06607">
    <property type="entry name" value="Prokineticin"/>
    <property type="match status" value="1"/>
</dbReference>
<protein>
    <submittedName>
        <fullName evidence="6">Astakine</fullName>
    </submittedName>
</protein>
<proteinExistence type="predicted"/>
<gene>
    <name evidence="6" type="ORF">WN55_06084</name>
</gene>
<feature type="chain" id="PRO_5007599253" evidence="4">
    <location>
        <begin position="21"/>
        <end position="129"/>
    </location>
</feature>
<feature type="domain" description="Prokineticin" evidence="5">
    <location>
        <begin position="30"/>
        <end position="105"/>
    </location>
</feature>
<dbReference type="EMBL" id="KQ434803">
    <property type="protein sequence ID" value="KZC05910.1"/>
    <property type="molecule type" value="Genomic_DNA"/>
</dbReference>
<feature type="signal peptide" evidence="4">
    <location>
        <begin position="1"/>
        <end position="20"/>
    </location>
</feature>
<evidence type="ECO:0000256" key="4">
    <source>
        <dbReference type="SAM" id="SignalP"/>
    </source>
</evidence>
<dbReference type="Proteomes" id="UP000076502">
    <property type="component" value="Unassembled WGS sequence"/>
</dbReference>
<dbReference type="InterPro" id="IPR023569">
    <property type="entry name" value="Prokineticin_domain"/>
</dbReference>
<keyword evidence="4" id="KW-0732">Signal</keyword>
<comment type="subcellular location">
    <subcellularLocation>
        <location evidence="1">Secreted</location>
    </subcellularLocation>
</comment>
<evidence type="ECO:0000313" key="7">
    <source>
        <dbReference type="Proteomes" id="UP000076502"/>
    </source>
</evidence>
<evidence type="ECO:0000256" key="3">
    <source>
        <dbReference type="ARBA" id="ARBA00023157"/>
    </source>
</evidence>
<evidence type="ECO:0000259" key="5">
    <source>
        <dbReference type="Pfam" id="PF06607"/>
    </source>
</evidence>
<organism evidence="6 7">
    <name type="scientific">Dufourea novaeangliae</name>
    <name type="common">Sweat bee</name>
    <dbReference type="NCBI Taxonomy" id="178035"/>
    <lineage>
        <taxon>Eukaryota</taxon>
        <taxon>Metazoa</taxon>
        <taxon>Ecdysozoa</taxon>
        <taxon>Arthropoda</taxon>
        <taxon>Hexapoda</taxon>
        <taxon>Insecta</taxon>
        <taxon>Pterygota</taxon>
        <taxon>Neoptera</taxon>
        <taxon>Endopterygota</taxon>
        <taxon>Hymenoptera</taxon>
        <taxon>Apocrita</taxon>
        <taxon>Aculeata</taxon>
        <taxon>Apoidea</taxon>
        <taxon>Anthophila</taxon>
        <taxon>Halictidae</taxon>
        <taxon>Rophitinae</taxon>
        <taxon>Dufourea</taxon>
    </lineage>
</organism>
<keyword evidence="7" id="KW-1185">Reference proteome</keyword>
<reference evidence="6 7" key="1">
    <citation type="submission" date="2015-07" db="EMBL/GenBank/DDBJ databases">
        <title>The genome of Dufourea novaeangliae.</title>
        <authorList>
            <person name="Pan H."/>
            <person name="Kapheim K."/>
        </authorList>
    </citation>
    <scope>NUCLEOTIDE SEQUENCE [LARGE SCALE GENOMIC DNA]</scope>
    <source>
        <strain evidence="6">0120121106</strain>
        <tissue evidence="6">Whole body</tissue>
    </source>
</reference>
<evidence type="ECO:0000256" key="2">
    <source>
        <dbReference type="ARBA" id="ARBA00022525"/>
    </source>
</evidence>
<accession>A0A154P459</accession>
<evidence type="ECO:0000256" key="1">
    <source>
        <dbReference type="ARBA" id="ARBA00004613"/>
    </source>
</evidence>
<keyword evidence="3" id="KW-1015">Disulfide bond</keyword>